<evidence type="ECO:0000256" key="10">
    <source>
        <dbReference type="RuleBase" id="RU366018"/>
    </source>
</evidence>
<dbReference type="Pfam" id="PF02617">
    <property type="entry name" value="ClpS"/>
    <property type="match status" value="1"/>
</dbReference>
<comment type="caution">
    <text evidence="13">The sequence shown here is derived from an EMBL/GenBank/DDBJ whole genome shotgun (WGS) entry which is preliminary data.</text>
</comment>
<feature type="domain" description="UBR-type" evidence="12">
    <location>
        <begin position="269"/>
        <end position="340"/>
    </location>
</feature>
<comment type="function">
    <text evidence="10">Ubiquitin ligase protein which is a component of the N-end rule pathway. Recognizes and binds to proteins bearing specific N-terminal residues that are destabilizing according to the N-end rule, leading to their ubiquitination and subsequent degradation.</text>
</comment>
<dbReference type="GO" id="GO:0000151">
    <property type="term" value="C:ubiquitin ligase complex"/>
    <property type="evidence" value="ECO:0007669"/>
    <property type="project" value="TreeGrafter"/>
</dbReference>
<dbReference type="InterPro" id="IPR039164">
    <property type="entry name" value="UBR1-like"/>
</dbReference>
<evidence type="ECO:0000313" key="14">
    <source>
        <dbReference type="Proteomes" id="UP001168821"/>
    </source>
</evidence>
<dbReference type="InterPro" id="IPR036390">
    <property type="entry name" value="WH_DNA-bd_sf"/>
</dbReference>
<keyword evidence="7 10" id="KW-0862">Zinc</keyword>
<dbReference type="EC" id="2.3.2.27" evidence="10"/>
<dbReference type="PROSITE" id="PS51157">
    <property type="entry name" value="ZF_UBR"/>
    <property type="match status" value="1"/>
</dbReference>
<protein>
    <recommendedName>
        <fullName evidence="10">E3 ubiquitin-protein ligase</fullName>
        <ecNumber evidence="10">2.3.2.27</ecNumber>
    </recommendedName>
</protein>
<evidence type="ECO:0000256" key="11">
    <source>
        <dbReference type="SAM" id="MobiDB-lite"/>
    </source>
</evidence>
<reference evidence="13" key="1">
    <citation type="journal article" date="2023" name="G3 (Bethesda)">
        <title>Whole genome assemblies of Zophobas morio and Tenebrio molitor.</title>
        <authorList>
            <person name="Kaur S."/>
            <person name="Stinson S.A."/>
            <person name="diCenzo G.C."/>
        </authorList>
    </citation>
    <scope>NUCLEOTIDE SEQUENCE</scope>
    <source>
        <strain evidence="13">QUZm001</strain>
    </source>
</reference>
<evidence type="ECO:0000313" key="13">
    <source>
        <dbReference type="EMBL" id="KAJ3658531.1"/>
    </source>
</evidence>
<dbReference type="Pfam" id="PF18995">
    <property type="entry name" value="PRT6_C"/>
    <property type="match status" value="1"/>
</dbReference>
<keyword evidence="3 10" id="KW-0808">Transferase</keyword>
<dbReference type="Proteomes" id="UP001168821">
    <property type="component" value="Unassembled WGS sequence"/>
</dbReference>
<evidence type="ECO:0000259" key="12">
    <source>
        <dbReference type="PROSITE" id="PS51157"/>
    </source>
</evidence>
<dbReference type="EMBL" id="JALNTZ010000003">
    <property type="protein sequence ID" value="KAJ3658531.1"/>
    <property type="molecule type" value="Genomic_DNA"/>
</dbReference>
<keyword evidence="5 10" id="KW-0863">Zinc-finger</keyword>
<dbReference type="SUPFAM" id="SSF46785">
    <property type="entry name" value="Winged helix' DNA-binding domain"/>
    <property type="match status" value="1"/>
</dbReference>
<evidence type="ECO:0000256" key="3">
    <source>
        <dbReference type="ARBA" id="ARBA00022679"/>
    </source>
</evidence>
<comment type="pathway">
    <text evidence="2 10">Protein modification; protein ubiquitination.</text>
</comment>
<keyword evidence="4 10" id="KW-0479">Metal-binding</keyword>
<dbReference type="InterPro" id="IPR003769">
    <property type="entry name" value="ClpS_core"/>
</dbReference>
<evidence type="ECO:0000256" key="1">
    <source>
        <dbReference type="ARBA" id="ARBA00000900"/>
    </source>
</evidence>
<dbReference type="CDD" id="cd19672">
    <property type="entry name" value="UBR-box_UBR1_like"/>
    <property type="match status" value="1"/>
</dbReference>
<dbReference type="SUPFAM" id="SSF54736">
    <property type="entry name" value="ClpS-like"/>
    <property type="match status" value="1"/>
</dbReference>
<evidence type="ECO:0000256" key="5">
    <source>
        <dbReference type="ARBA" id="ARBA00022771"/>
    </source>
</evidence>
<dbReference type="InterPro" id="IPR003126">
    <property type="entry name" value="Znf_UBR"/>
</dbReference>
<dbReference type="SMART" id="SM00396">
    <property type="entry name" value="ZnF_UBR1"/>
    <property type="match status" value="1"/>
</dbReference>
<gene>
    <name evidence="13" type="ORF">Zmor_010265</name>
</gene>
<evidence type="ECO:0000256" key="6">
    <source>
        <dbReference type="ARBA" id="ARBA00022786"/>
    </source>
</evidence>
<dbReference type="GO" id="GO:0061630">
    <property type="term" value="F:ubiquitin protein ligase activity"/>
    <property type="evidence" value="ECO:0007669"/>
    <property type="project" value="UniProtKB-UniRule"/>
</dbReference>
<organism evidence="13 14">
    <name type="scientific">Zophobas morio</name>
    <dbReference type="NCBI Taxonomy" id="2755281"/>
    <lineage>
        <taxon>Eukaryota</taxon>
        <taxon>Metazoa</taxon>
        <taxon>Ecdysozoa</taxon>
        <taxon>Arthropoda</taxon>
        <taxon>Hexapoda</taxon>
        <taxon>Insecta</taxon>
        <taxon>Pterygota</taxon>
        <taxon>Neoptera</taxon>
        <taxon>Endopterygota</taxon>
        <taxon>Coleoptera</taxon>
        <taxon>Polyphaga</taxon>
        <taxon>Cucujiformia</taxon>
        <taxon>Tenebrionidae</taxon>
        <taxon>Zophobas</taxon>
    </lineage>
</organism>
<dbReference type="InterPro" id="IPR014719">
    <property type="entry name" value="Ribosomal_bL12_C/ClpS-like"/>
</dbReference>
<dbReference type="Gene3D" id="3.30.1390.10">
    <property type="match status" value="1"/>
</dbReference>
<feature type="region of interest" description="Disordered" evidence="11">
    <location>
        <begin position="1151"/>
        <end position="1179"/>
    </location>
</feature>
<dbReference type="Gene3D" id="1.10.10.2670">
    <property type="entry name" value="E3 ubiquitin-protein ligase"/>
    <property type="match status" value="1"/>
</dbReference>
<comment type="similarity">
    <text evidence="8 10">Belongs to the E3 ubiquitin-protein ligase UBR1-like family.</text>
</comment>
<evidence type="ECO:0000256" key="2">
    <source>
        <dbReference type="ARBA" id="ARBA00004906"/>
    </source>
</evidence>
<dbReference type="PANTHER" id="PTHR21497">
    <property type="entry name" value="UBIQUITIN LIGASE E3 ALPHA-RELATED"/>
    <property type="match status" value="1"/>
</dbReference>
<dbReference type="Pfam" id="PF02207">
    <property type="entry name" value="zf-UBR"/>
    <property type="match status" value="1"/>
</dbReference>
<name>A0AA38INI4_9CUCU</name>
<dbReference type="InterPro" id="IPR042065">
    <property type="entry name" value="E3_ELL-like"/>
</dbReference>
<dbReference type="Pfam" id="PF22960">
    <property type="entry name" value="WHD_UBR1"/>
    <property type="match status" value="1"/>
</dbReference>
<dbReference type="PANTHER" id="PTHR21497:SF24">
    <property type="entry name" value="E3 UBIQUITIN-PROTEIN LIGASE UBR1"/>
    <property type="match status" value="1"/>
</dbReference>
<feature type="zinc finger region" description="UBR-type" evidence="9">
    <location>
        <begin position="269"/>
        <end position="340"/>
    </location>
</feature>
<keyword evidence="14" id="KW-1185">Reference proteome</keyword>
<keyword evidence="6 10" id="KW-0833">Ubl conjugation pathway</keyword>
<comment type="catalytic activity">
    <reaction evidence="1 10">
        <text>S-ubiquitinyl-[E2 ubiquitin-conjugating enzyme]-L-cysteine + [acceptor protein]-L-lysine = [E2 ubiquitin-conjugating enzyme]-L-cysteine + N(6)-ubiquitinyl-[acceptor protein]-L-lysine.</text>
        <dbReference type="EC" id="2.3.2.27"/>
    </reaction>
</comment>
<evidence type="ECO:0000256" key="9">
    <source>
        <dbReference type="PROSITE-ProRule" id="PRU00508"/>
    </source>
</evidence>
<accession>A0AA38INI4</accession>
<evidence type="ECO:0000256" key="7">
    <source>
        <dbReference type="ARBA" id="ARBA00022833"/>
    </source>
</evidence>
<dbReference type="GO" id="GO:0016567">
    <property type="term" value="P:protein ubiquitination"/>
    <property type="evidence" value="ECO:0007669"/>
    <property type="project" value="UniProtKB-UniRule"/>
</dbReference>
<evidence type="ECO:0000256" key="4">
    <source>
        <dbReference type="ARBA" id="ARBA00022723"/>
    </source>
</evidence>
<proteinExistence type="inferred from homology"/>
<feature type="compositionally biased region" description="Low complexity" evidence="11">
    <location>
        <begin position="1160"/>
        <end position="1169"/>
    </location>
</feature>
<dbReference type="InterPro" id="IPR055194">
    <property type="entry name" value="UBR1-like_WH"/>
</dbReference>
<dbReference type="FunFam" id="2.10.110.30:FF:000001">
    <property type="entry name" value="E3 ubiquitin-protein ligase UBR2 isoform 1"/>
    <property type="match status" value="1"/>
</dbReference>
<dbReference type="GO" id="GO:0005737">
    <property type="term" value="C:cytoplasm"/>
    <property type="evidence" value="ECO:0007669"/>
    <property type="project" value="TreeGrafter"/>
</dbReference>
<dbReference type="GO" id="GO:0008270">
    <property type="term" value="F:zinc ion binding"/>
    <property type="evidence" value="ECO:0007669"/>
    <property type="project" value="UniProtKB-UniRule"/>
</dbReference>
<evidence type="ECO:0000256" key="8">
    <source>
        <dbReference type="ARBA" id="ARBA00046341"/>
    </source>
</evidence>
<dbReference type="GO" id="GO:0071596">
    <property type="term" value="P:ubiquitin-dependent protein catabolic process via the N-end rule pathway"/>
    <property type="evidence" value="ECO:0007669"/>
    <property type="project" value="UniProtKB-UniRule"/>
</dbReference>
<dbReference type="Gene3D" id="2.10.110.30">
    <property type="match status" value="1"/>
</dbReference>
<dbReference type="InterPro" id="IPR044046">
    <property type="entry name" value="E3_ligase_UBR-like_C"/>
</dbReference>
<sequence length="1934" mass="220545">MVVPLRTGAPLYGSRRPYLLRRRRPTWDAPPNPMQQEPAVVAAAAAPVELCHRPPKNSFRNVVYYPISGSSFRANQHTLRESPRQCRRLIAHISRKSPICAFISNIYTVLFPQKVPPDNGDNTHQKKSPLPTRYSTFSNCQKRVAFNRNILLRQGLTLIATLIESWHDIMEIVDEEMYSNDPAVSGEEIVEEWLSLFATETLTTAHFKQHWKEWVPKIYSPPLNESCLNWRFDEQRGQKILFKTLEEFICSGNPSSVLTRLSEMDKPPSVCGKVFKLGEPTYSCRECGMDNTCVLCVDCFKHSEHRFHKYKMGTSQGGGCCDCGDVEAWKKAPFCEIHIAGTKDGDTNKSLPEDVKKRTQLVFEAVLWYAYNLLNTGQISDIRLGDISDSFFDNDTYCTILYNDEIHTFEQVISTLTRVLKCNQRTAIEFVTNIDREGRAVVKCSSFQHCNELKQDIEKYTSRHGNKPLKVLVNHAYVIAHQVYAMKLLTWLQNFLGHGAGFRAIFAQVALETPQNENCIIKGILLKDSTLWKSARSQWQRLLISGMLLEYENKKELAKIFTKNYGPVMKDFIKDDHDHSFSISSLSVQLFTVPTLAHHLIACDDVLYILLNTFMSECSGKCNKAGKLEFERSPSSAAFKRAHFMLHDLRYLLSSIPENWNDDLRKNFLHGLFIMLNLFTKMQGMDAVTRQVGQHMEYEPEWESAFNLHIRLAYCISLAIKWCSTDRVVLVKAYRAVLKKLDENPCYDPHERWEAIELVDHSASCIMYDVALKPVSIHLPLSRFLAGLHLYLEKFDIHFDEMQAPKPTPVEIMEPVLRAQVMIAQVHAGMWRRNGYALLNQLYFYHNVKCRTEMLDRDITLLQMCASLIESNEFLIHVLHKFNLINWASADYEVTSLKSPEEDSMRQTISLVEEFLQLLIVVIGERYMPGISSVTTEDRIKKEIIQHLCIKPMPHSELNKIITDDIAHETALDDVIDELAVFKKPTQTSGKGVYELKDQFFDDYNVFFYHYTREELSKSEEAQRKRRKGAGDLECCPPPRLLKLNESFHMLVNLLQCDVMLHIMQIVLERCINLRARSYSELQLHKVLHLIGYALQEEESKNYPFFKFIINSSKFNIFNLVTELLECPRLDAHKGLVKWVLRKYKDVANQKGNEGGSSSDGGETSTSTNIDNEKERRAKMAAERRAKIMAQITAMQKTFMKENAELFEETNIEGSVKAPKLDDLAMDVSESCEEQPVALGSKQTTRIGIEKTYVCILCQEEEKVTKDGPTLVLAAFVQQSTVLCQHKNNEVLTSMQDPLYLNSNLGPAPHTSTCGHVMHSECWRKYFDNVMIREHRRPYRLRHPASFDVDKQEFLCPLCECLSNTVLPLVPPLNILQPSHPKNLSTYDEYLACVDVILKKKVKVCHGILKCSAADCSNVHCSACLNGSNGTNLDSESMSICEANCLLQPYQVFYSCIFDNASEDFGDLQSKFEGLFPGECPELDVNLREMVQLFAQVTYTRGLNVNPHPSDKRLAPMAWKSLSYTTHAIEVLLRDSNKPLLGNLSSRQRDCIESLVRIVGVLGTTWNNSVVINNHALNLLSILHEHPDEGPSILQWDSFGFLIPLTFALPSLADKESPTPIPTGGTLELHTLRTVFLAHIVKILILMDLEKLSDSMDTGLNDDHEILEVLKTMKKHKDGLSGHSVWKHVQDACVPFLRCCSLFYHYLTDVPAPSVLLEVGGDTFANMCTYLDLPQTPKDLFSSERVWKLVKKWCKHEEVELFLLGTPLQVVHEPLPVNRLIDLPADYSELINTVSTFTCPNSDEDARTPSMCLVCGEILCSQSYCCQMELNNMHVGACNYHAQMCGAGVGIFLRVRECEILFLATPLRGSFVSPPYLDDYGETDMGLRRGNPLRLCTDRYKKLQTLWLSHSIHEEIARAIESNNHVITTQWHHL</sequence>